<dbReference type="SUPFAM" id="SSF47672">
    <property type="entry name" value="Transferrin receptor-like dimerisation domain"/>
    <property type="match status" value="1"/>
</dbReference>
<protein>
    <recommendedName>
        <fullName evidence="15">glutamate carboxypeptidase II</fullName>
        <ecNumber evidence="15">3.4.17.21</ecNumber>
    </recommendedName>
</protein>
<dbReference type="SUPFAM" id="SSF53187">
    <property type="entry name" value="Zn-dependent exopeptidases"/>
    <property type="match status" value="1"/>
</dbReference>
<organism evidence="21">
    <name type="scientific">Physcomitrium patens</name>
    <name type="common">Spreading-leaved earth moss</name>
    <name type="synonym">Physcomitrella patens</name>
    <dbReference type="NCBI Taxonomy" id="3218"/>
    <lineage>
        <taxon>Eukaryota</taxon>
        <taxon>Viridiplantae</taxon>
        <taxon>Streptophyta</taxon>
        <taxon>Embryophyta</taxon>
        <taxon>Bryophyta</taxon>
        <taxon>Bryophytina</taxon>
        <taxon>Bryopsida</taxon>
        <taxon>Funariidae</taxon>
        <taxon>Funariales</taxon>
        <taxon>Funariaceae</taxon>
        <taxon>Physcomitrium</taxon>
    </lineage>
</organism>
<keyword evidence="10" id="KW-0482">Metalloprotease</keyword>
<dbReference type="Pfam" id="PF04389">
    <property type="entry name" value="Peptidase_M28"/>
    <property type="match status" value="1"/>
</dbReference>
<dbReference type="CDD" id="cd08022">
    <property type="entry name" value="M28_PSMA_like"/>
    <property type="match status" value="1"/>
</dbReference>
<comment type="similarity">
    <text evidence="2">Belongs to the peptidase M28 family. M28B subfamily.</text>
</comment>
<dbReference type="FunFam" id="3.50.30.30:FF:000008">
    <property type="entry name" value="Glutamate carboxypeptidase 2"/>
    <property type="match status" value="1"/>
</dbReference>
<accession>A0A2K1K785</accession>
<dbReference type="InterPro" id="IPR039373">
    <property type="entry name" value="Peptidase_M28B"/>
</dbReference>
<name>A0A2K1K785_PHYPA</name>
<evidence type="ECO:0000256" key="14">
    <source>
        <dbReference type="ARBA" id="ARBA00060399"/>
    </source>
</evidence>
<dbReference type="InterPro" id="IPR036757">
    <property type="entry name" value="TFR-like_dimer_dom_sf"/>
</dbReference>
<dbReference type="Pfam" id="PF04253">
    <property type="entry name" value="TFR_dimer"/>
    <property type="match status" value="1"/>
</dbReference>
<comment type="catalytic activity">
    <reaction evidence="13">
        <text>Release of an unsubstituted, C-terminal glutamyl residue, typically from Ac-Asp-Glu or folylpoly-gamma-glutamates.</text>
        <dbReference type="EC" id="3.4.17.21"/>
    </reaction>
</comment>
<reference evidence="21 24" key="1">
    <citation type="journal article" date="2008" name="Science">
        <title>The Physcomitrella genome reveals evolutionary insights into the conquest of land by plants.</title>
        <authorList>
            <person name="Rensing S."/>
            <person name="Lang D."/>
            <person name="Zimmer A."/>
            <person name="Terry A."/>
            <person name="Salamov A."/>
            <person name="Shapiro H."/>
            <person name="Nishiyama T."/>
            <person name="Perroud P.-F."/>
            <person name="Lindquist E."/>
            <person name="Kamisugi Y."/>
            <person name="Tanahashi T."/>
            <person name="Sakakibara K."/>
            <person name="Fujita T."/>
            <person name="Oishi K."/>
            <person name="Shin-I T."/>
            <person name="Kuroki Y."/>
            <person name="Toyoda A."/>
            <person name="Suzuki Y."/>
            <person name="Hashimoto A."/>
            <person name="Yamaguchi K."/>
            <person name="Sugano A."/>
            <person name="Kohara Y."/>
            <person name="Fujiyama A."/>
            <person name="Anterola A."/>
            <person name="Aoki S."/>
            <person name="Ashton N."/>
            <person name="Barbazuk W.B."/>
            <person name="Barker E."/>
            <person name="Bennetzen J."/>
            <person name="Bezanilla M."/>
            <person name="Blankenship R."/>
            <person name="Cho S.H."/>
            <person name="Dutcher S."/>
            <person name="Estelle M."/>
            <person name="Fawcett J.A."/>
            <person name="Gundlach H."/>
            <person name="Hanada K."/>
            <person name="Heyl A."/>
            <person name="Hicks K.A."/>
            <person name="Hugh J."/>
            <person name="Lohr M."/>
            <person name="Mayer K."/>
            <person name="Melkozernov A."/>
            <person name="Murata T."/>
            <person name="Nelson D."/>
            <person name="Pils B."/>
            <person name="Prigge M."/>
            <person name="Reiss B."/>
            <person name="Renner T."/>
            <person name="Rombauts S."/>
            <person name="Rushton P."/>
            <person name="Sanderfoot A."/>
            <person name="Schween G."/>
            <person name="Shiu S.-H."/>
            <person name="Stueber K."/>
            <person name="Theodoulou F.L."/>
            <person name="Tu H."/>
            <person name="Van de Peer Y."/>
            <person name="Verrier P.J."/>
            <person name="Waters E."/>
            <person name="Wood A."/>
            <person name="Yang L."/>
            <person name="Cove D."/>
            <person name="Cuming A."/>
            <person name="Hasebe M."/>
            <person name="Lucas S."/>
            <person name="Mishler D.B."/>
            <person name="Reski R."/>
            <person name="Grigoriev I."/>
            <person name="Quatrano R.S."/>
            <person name="Boore J.L."/>
        </authorList>
    </citation>
    <scope>NUCLEOTIDE SEQUENCE [LARGE SCALE GENOMIC DNA]</scope>
    <source>
        <strain evidence="22 24">cv. Gransden 2004</strain>
    </source>
</reference>
<dbReference type="FunCoup" id="A0A2K1K785">
    <property type="interactions" value="569"/>
</dbReference>
<dbReference type="Gene3D" id="3.50.30.30">
    <property type="match status" value="1"/>
</dbReference>
<feature type="region of interest" description="Disordered" evidence="16">
    <location>
        <begin position="22"/>
        <end position="50"/>
    </location>
</feature>
<evidence type="ECO:0000256" key="9">
    <source>
        <dbReference type="ARBA" id="ARBA00022989"/>
    </source>
</evidence>
<evidence type="ECO:0000259" key="19">
    <source>
        <dbReference type="Pfam" id="PF04253"/>
    </source>
</evidence>
<dbReference type="GO" id="GO:0006508">
    <property type="term" value="P:proteolysis"/>
    <property type="evidence" value="ECO:0007669"/>
    <property type="project" value="UniProtKB-KW"/>
</dbReference>
<evidence type="ECO:0000256" key="7">
    <source>
        <dbReference type="ARBA" id="ARBA00022833"/>
    </source>
</evidence>
<dbReference type="Pfam" id="PF02225">
    <property type="entry name" value="PA"/>
    <property type="match status" value="1"/>
</dbReference>
<evidence type="ECO:0000313" key="21">
    <source>
        <dbReference type="EMBL" id="PNR49641.1"/>
    </source>
</evidence>
<evidence type="ECO:0000259" key="18">
    <source>
        <dbReference type="Pfam" id="PF02225"/>
    </source>
</evidence>
<evidence type="ECO:0000256" key="8">
    <source>
        <dbReference type="ARBA" id="ARBA00022968"/>
    </source>
</evidence>
<dbReference type="OMA" id="TEWMEEY"/>
<keyword evidence="7" id="KW-0862">Zinc</keyword>
<feature type="transmembrane region" description="Helical" evidence="17">
    <location>
        <begin position="63"/>
        <end position="83"/>
    </location>
</feature>
<dbReference type="Gene3D" id="1.20.930.40">
    <property type="entry name" value="Transferrin receptor-like, dimerisation domain"/>
    <property type="match status" value="1"/>
</dbReference>
<dbReference type="GeneID" id="112285880"/>
<dbReference type="RefSeq" id="XP_024382972.1">
    <property type="nucleotide sequence ID" value="XM_024527204.2"/>
</dbReference>
<evidence type="ECO:0000256" key="13">
    <source>
        <dbReference type="ARBA" id="ARBA00052003"/>
    </source>
</evidence>
<dbReference type="FunFam" id="3.40.630.10:FF:000164">
    <property type="entry name" value="Os01g0740650 protein"/>
    <property type="match status" value="1"/>
</dbReference>
<dbReference type="GO" id="GO:0012505">
    <property type="term" value="C:endomembrane system"/>
    <property type="evidence" value="ECO:0007669"/>
    <property type="project" value="UniProtKB-SubCell"/>
</dbReference>
<evidence type="ECO:0000313" key="22">
    <source>
        <dbReference type="EnsemblPlants" id="Pp3c8_14530V3.1"/>
    </source>
</evidence>
<keyword evidence="11 17" id="KW-0472">Membrane</keyword>
<keyword evidence="12" id="KW-0325">Glycoprotein</keyword>
<feature type="domain" description="Peptidase M28" evidence="20">
    <location>
        <begin position="385"/>
        <end position="574"/>
    </location>
</feature>
<evidence type="ECO:0000313" key="24">
    <source>
        <dbReference type="Proteomes" id="UP000006727"/>
    </source>
</evidence>
<evidence type="ECO:0000256" key="2">
    <source>
        <dbReference type="ARBA" id="ARBA00005634"/>
    </source>
</evidence>
<dbReference type="EnsemblPlants" id="Pp3c8_14530V3.1">
    <property type="protein sequence ID" value="Pp3c8_14530V3.1"/>
    <property type="gene ID" value="Pp3c8_14530"/>
</dbReference>
<comment type="cofactor">
    <cofactor evidence="1">
        <name>Zn(2+)</name>
        <dbReference type="ChEBI" id="CHEBI:29105"/>
    </cofactor>
</comment>
<reference evidence="22" key="3">
    <citation type="submission" date="2020-12" db="UniProtKB">
        <authorList>
            <consortium name="EnsemblPlants"/>
        </authorList>
    </citation>
    <scope>IDENTIFICATION</scope>
</reference>
<evidence type="ECO:0000256" key="11">
    <source>
        <dbReference type="ARBA" id="ARBA00023136"/>
    </source>
</evidence>
<comment type="subcellular location">
    <subcellularLocation>
        <location evidence="14">Endomembrane system</location>
        <topology evidence="14">Single-pass type II membrane protein</topology>
    </subcellularLocation>
</comment>
<dbReference type="STRING" id="3218.A0A2K1K785"/>
<dbReference type="KEGG" id="ppp:112285880"/>
<dbReference type="InterPro" id="IPR007365">
    <property type="entry name" value="TFR-like_dimer_dom"/>
</dbReference>
<keyword evidence="8" id="KW-0735">Signal-anchor</keyword>
<dbReference type="Gramene" id="Pp3c8_14531V3.1">
    <property type="protein sequence ID" value="Pp3c8_14531V3.1"/>
    <property type="gene ID" value="Pp3c8_14531"/>
</dbReference>
<keyword evidence="5" id="KW-0479">Metal-binding</keyword>
<dbReference type="FunFam" id="1.20.930.40:FF:000001">
    <property type="entry name" value="N-acetylated-alpha-linked acidic dipeptidase 2"/>
    <property type="match status" value="1"/>
</dbReference>
<evidence type="ECO:0000256" key="17">
    <source>
        <dbReference type="SAM" id="Phobius"/>
    </source>
</evidence>
<evidence type="ECO:0000256" key="6">
    <source>
        <dbReference type="ARBA" id="ARBA00022801"/>
    </source>
</evidence>
<proteinExistence type="inferred from homology"/>
<sequence length="776" mass="85113">MQPLSWWVQCLVLRTLPGPLQRLSRSSGSGEDDDGGEAAPLRTDRSPSPPTCGSFKACRNGAFCLAAALAMTVLIVLVMHLFLDFRPAPSHKESWQHMFVQSIDNNSISNHLKEITKEPHVAGTAENFKTAEYVEYTFKAYGLDAHHKDYDVLLTYPLHRLLVLTQPDHEPIKFSLKEKAVAGDPYSNRSNIIPTFHAYAPSGNASAEVVYANYGRREDFQKLAQLGLKVEGAIVIAKYAKIYRGDIVENAAQAGAVAVVIYSDPLDYGNNATQGYYPSSQWLPPSGVQRGSVFRGIGDPQTPGWASESGAERLSVDDPAAQLPRIPSMPISAEDALPILRSLGGPVAPIEWQGGLELSEYKLGRGPGRLDLSYVANQTVTPIRNVFATIVGSQEPDRLVLLGNHRDAWTFGAVDPNSGTATLLELARGFGKLMEQGWRPHRSIVLCSWDAEEYSMIGSTEWVEQNIDVLDASAVAYMNVDCAVAGPGFNAAASPQLDDLLIEITKQVTDPDDDDQSLYESWVVSSNKSNPFIDRLGGGGSDFAAFLQHAGVPSTDIFFAADYPVYHSTFDNYNWMTKFGDPLFHRHVAVTSVWGLLALRLADDEILPMKYEAYAKELHSYALEINSEFLSSNAPESVSIAPLFSSIKGLQASTHQLAQEVEALKQEGMQMQSGLSSGILYRRRGLNDRLLRAERAFLDSDGLSGASWYKHLVYGRVANNNYGSLSFPGIWDAFHQATESSNDTANTAKWAAVQHEIFRCARVITRASLVLQGKIT</sequence>
<evidence type="ECO:0000256" key="1">
    <source>
        <dbReference type="ARBA" id="ARBA00001947"/>
    </source>
</evidence>
<keyword evidence="6" id="KW-0378">Hydrolase</keyword>
<evidence type="ECO:0000256" key="16">
    <source>
        <dbReference type="SAM" id="MobiDB-lite"/>
    </source>
</evidence>
<keyword evidence="24" id="KW-1185">Reference proteome</keyword>
<keyword evidence="4 17" id="KW-0812">Transmembrane</keyword>
<reference evidence="21 24" key="2">
    <citation type="journal article" date="2018" name="Plant J.">
        <title>The Physcomitrella patens chromosome-scale assembly reveals moss genome structure and evolution.</title>
        <authorList>
            <person name="Lang D."/>
            <person name="Ullrich K.K."/>
            <person name="Murat F."/>
            <person name="Fuchs J."/>
            <person name="Jenkins J."/>
            <person name="Haas F.B."/>
            <person name="Piednoel M."/>
            <person name="Gundlach H."/>
            <person name="Van Bel M."/>
            <person name="Meyberg R."/>
            <person name="Vives C."/>
            <person name="Morata J."/>
            <person name="Symeonidi A."/>
            <person name="Hiss M."/>
            <person name="Muchero W."/>
            <person name="Kamisugi Y."/>
            <person name="Saleh O."/>
            <person name="Blanc G."/>
            <person name="Decker E.L."/>
            <person name="van Gessel N."/>
            <person name="Grimwood J."/>
            <person name="Hayes R.D."/>
            <person name="Graham S.W."/>
            <person name="Gunter L.E."/>
            <person name="McDaniel S.F."/>
            <person name="Hoernstein S.N.W."/>
            <person name="Larsson A."/>
            <person name="Li F.W."/>
            <person name="Perroud P.F."/>
            <person name="Phillips J."/>
            <person name="Ranjan P."/>
            <person name="Rokshar D.S."/>
            <person name="Rothfels C.J."/>
            <person name="Schneider L."/>
            <person name="Shu S."/>
            <person name="Stevenson D.W."/>
            <person name="Thummler F."/>
            <person name="Tillich M."/>
            <person name="Villarreal Aguilar J.C."/>
            <person name="Widiez T."/>
            <person name="Wong G.K."/>
            <person name="Wymore A."/>
            <person name="Zhang Y."/>
            <person name="Zimmer A.D."/>
            <person name="Quatrano R.S."/>
            <person name="Mayer K.F.X."/>
            <person name="Goodstein D."/>
            <person name="Casacuberta J.M."/>
            <person name="Vandepoele K."/>
            <person name="Reski R."/>
            <person name="Cuming A.C."/>
            <person name="Tuskan G.A."/>
            <person name="Maumus F."/>
            <person name="Salse J."/>
            <person name="Schmutz J."/>
            <person name="Rensing S.A."/>
        </authorList>
    </citation>
    <scope>NUCLEOTIDE SEQUENCE [LARGE SCALE GENOMIC DNA]</scope>
    <source>
        <strain evidence="22 24">cv. Gransden 2004</strain>
    </source>
</reference>
<feature type="domain" description="Transferrin receptor-like dimerisation" evidence="19">
    <location>
        <begin position="638"/>
        <end position="771"/>
    </location>
</feature>
<evidence type="ECO:0000256" key="5">
    <source>
        <dbReference type="ARBA" id="ARBA00022723"/>
    </source>
</evidence>
<dbReference type="InterPro" id="IPR007484">
    <property type="entry name" value="Peptidase_M28"/>
</dbReference>
<evidence type="ECO:0000256" key="4">
    <source>
        <dbReference type="ARBA" id="ARBA00022692"/>
    </source>
</evidence>
<dbReference type="EMBL" id="ABEU02000008">
    <property type="protein sequence ID" value="PNR49641.1"/>
    <property type="molecule type" value="Genomic_DNA"/>
</dbReference>
<dbReference type="GO" id="GO:0010073">
    <property type="term" value="P:meristem maintenance"/>
    <property type="evidence" value="ECO:0007669"/>
    <property type="project" value="UniProtKB-ARBA"/>
</dbReference>
<dbReference type="Gramene" id="Pp3c8_14530V3.1">
    <property type="protein sequence ID" value="Pp3c8_14530V3.1"/>
    <property type="gene ID" value="Pp3c8_14530"/>
</dbReference>
<dbReference type="GO" id="GO:0046872">
    <property type="term" value="F:metal ion binding"/>
    <property type="evidence" value="ECO:0007669"/>
    <property type="project" value="UniProtKB-KW"/>
</dbReference>
<evidence type="ECO:0000313" key="23">
    <source>
        <dbReference type="EnsemblPlants" id="Pp3c8_14531V3.1"/>
    </source>
</evidence>
<dbReference type="SUPFAM" id="SSF52025">
    <property type="entry name" value="PA domain"/>
    <property type="match status" value="1"/>
</dbReference>
<evidence type="ECO:0000259" key="20">
    <source>
        <dbReference type="Pfam" id="PF04389"/>
    </source>
</evidence>
<dbReference type="Gene3D" id="3.40.630.10">
    <property type="entry name" value="Zn peptidases"/>
    <property type="match status" value="1"/>
</dbReference>
<dbReference type="GO" id="GO:0004181">
    <property type="term" value="F:metallocarboxypeptidase activity"/>
    <property type="evidence" value="ECO:0007669"/>
    <property type="project" value="UniProtKB-EC"/>
</dbReference>
<evidence type="ECO:0000256" key="10">
    <source>
        <dbReference type="ARBA" id="ARBA00023049"/>
    </source>
</evidence>
<dbReference type="PaxDb" id="3218-PP1S184_42V6.1"/>
<dbReference type="CDD" id="cd02121">
    <property type="entry name" value="PA_GCPII_like"/>
    <property type="match status" value="1"/>
</dbReference>
<dbReference type="PANTHER" id="PTHR10404:SF46">
    <property type="entry name" value="VACUOLAR PROTEIN SORTING-ASSOCIATED PROTEIN 70"/>
    <property type="match status" value="1"/>
</dbReference>
<dbReference type="OrthoDB" id="5841748at2759"/>
<dbReference type="EC" id="3.4.17.21" evidence="15"/>
<feature type="domain" description="PA" evidence="18">
    <location>
        <begin position="206"/>
        <end position="291"/>
    </location>
</feature>
<keyword evidence="9 17" id="KW-1133">Transmembrane helix</keyword>
<keyword evidence="3" id="KW-0645">Protease</keyword>
<dbReference type="InterPro" id="IPR046450">
    <property type="entry name" value="PA_dom_sf"/>
</dbReference>
<dbReference type="PANTHER" id="PTHR10404">
    <property type="entry name" value="N-ACETYLATED-ALPHA-LINKED ACIDIC DIPEPTIDASE"/>
    <property type="match status" value="1"/>
</dbReference>
<dbReference type="AlphaFoldDB" id="A0A2K1K785"/>
<gene>
    <name evidence="23" type="primary">LOC112285880</name>
    <name evidence="21" type="ORF">PHYPA_011537</name>
</gene>
<evidence type="ECO:0000256" key="3">
    <source>
        <dbReference type="ARBA" id="ARBA00022670"/>
    </source>
</evidence>
<dbReference type="Proteomes" id="UP000006727">
    <property type="component" value="Chromosome 8"/>
</dbReference>
<evidence type="ECO:0000256" key="12">
    <source>
        <dbReference type="ARBA" id="ARBA00023180"/>
    </source>
</evidence>
<dbReference type="GO" id="GO:0004180">
    <property type="term" value="F:carboxypeptidase activity"/>
    <property type="evidence" value="ECO:0000318"/>
    <property type="project" value="GO_Central"/>
</dbReference>
<dbReference type="InterPro" id="IPR003137">
    <property type="entry name" value="PA_domain"/>
</dbReference>
<dbReference type="EnsemblPlants" id="Pp3c8_14531V3.1">
    <property type="protein sequence ID" value="Pp3c8_14531V3.1"/>
    <property type="gene ID" value="Pp3c8_14531"/>
</dbReference>
<evidence type="ECO:0000256" key="15">
    <source>
        <dbReference type="ARBA" id="ARBA00066561"/>
    </source>
</evidence>